<dbReference type="Proteomes" id="UP001338125">
    <property type="component" value="Unassembled WGS sequence"/>
</dbReference>
<feature type="transmembrane region" description="Helical" evidence="6">
    <location>
        <begin position="100"/>
        <end position="117"/>
    </location>
</feature>
<keyword evidence="3 6" id="KW-1133">Transmembrane helix</keyword>
<dbReference type="InterPro" id="IPR005178">
    <property type="entry name" value="Ostalpha/TMEM184C"/>
</dbReference>
<feature type="transmembrane region" description="Helical" evidence="6">
    <location>
        <begin position="239"/>
        <end position="263"/>
    </location>
</feature>
<proteinExistence type="predicted"/>
<keyword evidence="8" id="KW-1185">Reference proteome</keyword>
<feature type="compositionally biased region" description="Basic and acidic residues" evidence="5">
    <location>
        <begin position="506"/>
        <end position="515"/>
    </location>
</feature>
<feature type="transmembrane region" description="Helical" evidence="6">
    <location>
        <begin position="206"/>
        <end position="227"/>
    </location>
</feature>
<protein>
    <submittedName>
        <fullName evidence="7">Transmembrane-like protein</fullName>
    </submittedName>
</protein>
<feature type="region of interest" description="Disordered" evidence="5">
    <location>
        <begin position="418"/>
        <end position="515"/>
    </location>
</feature>
<feature type="transmembrane region" description="Helical" evidence="6">
    <location>
        <begin position="161"/>
        <end position="186"/>
    </location>
</feature>
<evidence type="ECO:0000256" key="1">
    <source>
        <dbReference type="ARBA" id="ARBA00004141"/>
    </source>
</evidence>
<dbReference type="Pfam" id="PF03619">
    <property type="entry name" value="Solute_trans_a"/>
    <property type="match status" value="1"/>
</dbReference>
<evidence type="ECO:0000313" key="7">
    <source>
        <dbReference type="EMBL" id="KAK5991353.1"/>
    </source>
</evidence>
<evidence type="ECO:0000256" key="6">
    <source>
        <dbReference type="SAM" id="Phobius"/>
    </source>
</evidence>
<comment type="caution">
    <text evidence="7">The sequence shown here is derived from an EMBL/GenBank/DDBJ whole genome shotgun (WGS) entry which is preliminary data.</text>
</comment>
<evidence type="ECO:0000313" key="8">
    <source>
        <dbReference type="Proteomes" id="UP001338125"/>
    </source>
</evidence>
<keyword evidence="2 6" id="KW-0812">Transmembrane</keyword>
<organism evidence="7 8">
    <name type="scientific">Cladobotryum mycophilum</name>
    <dbReference type="NCBI Taxonomy" id="491253"/>
    <lineage>
        <taxon>Eukaryota</taxon>
        <taxon>Fungi</taxon>
        <taxon>Dikarya</taxon>
        <taxon>Ascomycota</taxon>
        <taxon>Pezizomycotina</taxon>
        <taxon>Sordariomycetes</taxon>
        <taxon>Hypocreomycetidae</taxon>
        <taxon>Hypocreales</taxon>
        <taxon>Hypocreaceae</taxon>
        <taxon>Cladobotryum</taxon>
    </lineage>
</organism>
<evidence type="ECO:0000256" key="3">
    <source>
        <dbReference type="ARBA" id="ARBA00022989"/>
    </source>
</evidence>
<keyword evidence="4 6" id="KW-0472">Membrane</keyword>
<evidence type="ECO:0000256" key="2">
    <source>
        <dbReference type="ARBA" id="ARBA00022692"/>
    </source>
</evidence>
<feature type="transmembrane region" description="Helical" evidence="6">
    <location>
        <begin position="66"/>
        <end position="88"/>
    </location>
</feature>
<feature type="transmembrane region" description="Helical" evidence="6">
    <location>
        <begin position="283"/>
        <end position="307"/>
    </location>
</feature>
<accession>A0ABR0SGR9</accession>
<dbReference type="PANTHER" id="PTHR23423">
    <property type="entry name" value="ORGANIC SOLUTE TRANSPORTER-RELATED"/>
    <property type="match status" value="1"/>
</dbReference>
<evidence type="ECO:0000256" key="4">
    <source>
        <dbReference type="ARBA" id="ARBA00023136"/>
    </source>
</evidence>
<name>A0ABR0SGR9_9HYPO</name>
<comment type="subcellular location">
    <subcellularLocation>
        <location evidence="1">Membrane</location>
        <topology evidence="1">Multi-pass membrane protein</topology>
    </subcellularLocation>
</comment>
<feature type="transmembrane region" description="Helical" evidence="6">
    <location>
        <begin position="33"/>
        <end position="54"/>
    </location>
</feature>
<reference evidence="7 8" key="1">
    <citation type="submission" date="2024-01" db="EMBL/GenBank/DDBJ databases">
        <title>Complete genome of Cladobotryum mycophilum ATHUM6906.</title>
        <authorList>
            <person name="Christinaki A.C."/>
            <person name="Myridakis A.I."/>
            <person name="Kouvelis V.N."/>
        </authorList>
    </citation>
    <scope>NUCLEOTIDE SEQUENCE [LARGE SCALE GENOMIC DNA]</scope>
    <source>
        <strain evidence="7 8">ATHUM6906</strain>
    </source>
</reference>
<dbReference type="SMART" id="SM01417">
    <property type="entry name" value="Solute_trans_a"/>
    <property type="match status" value="1"/>
</dbReference>
<sequence>MAVLEWLLNILPVSSGSEIKILGPLNFHDLARIIAAGSTLISVVLSIYLIWMHATHYTQPREQRHIIRILFMVPIYAISSYMQIQWYWHAIYFQVLSDCYEAFAIASFYGLLCHYCAPDLHSQKEFFRNMRPVKGWVWPLNWFAKCCGGERGPWRTPKSGLTWFNIIWVGVYQYCFIRVAMTITAVITQHHHKYCESSNSPVFAHIWVLIINALAVTIAMFCLIQFYVQLSKPLAEHNLFIKILAIKLVVFLSFWQATAISVGTSTLKIVHPNKVLAYPDIKVGIPALLLCVEMAIFAILHLWAFPYKIYRDNAGRRAFYPDPDPSKGGVTMAIEKRWARPSGGFLGIKALWDALNLWDFVKAFGRGMRWLMCGVKKRKEDVSYNHGNGDEGVRLDNLHEAKPGQGPSYTALHDATATQYHGAQSHGVVGQGDESAGLIHNAQPNPETGVMGSSPPSVYHANSYHAPYPPQPYSQNQPYDPPPYVGRESSPYNSNPYDRPPPSRPARPDESPRRF</sequence>
<evidence type="ECO:0000256" key="5">
    <source>
        <dbReference type="SAM" id="MobiDB-lite"/>
    </source>
</evidence>
<dbReference type="EMBL" id="JAVFKD010000014">
    <property type="protein sequence ID" value="KAK5991353.1"/>
    <property type="molecule type" value="Genomic_DNA"/>
</dbReference>
<gene>
    <name evidence="7" type="ORF">PT974_09634</name>
</gene>